<comment type="caution">
    <text evidence="1">The sequence shown here is derived from an EMBL/GenBank/DDBJ whole genome shotgun (WGS) entry which is preliminary data.</text>
</comment>
<name>A0A6V8N4I6_9BACT</name>
<dbReference type="RefSeq" id="WP_183359990.1">
    <property type="nucleotide sequence ID" value="NZ_BLXZ01000002.1"/>
</dbReference>
<dbReference type="Proteomes" id="UP000587586">
    <property type="component" value="Unassembled WGS sequence"/>
</dbReference>
<keyword evidence="2" id="KW-1185">Reference proteome</keyword>
<dbReference type="AlphaFoldDB" id="A0A6V8N4I6"/>
<proteinExistence type="predicted"/>
<dbReference type="NCBIfam" id="TIGR04256">
    <property type="entry name" value="GxxExxY"/>
    <property type="match status" value="1"/>
</dbReference>
<organism evidence="1 2">
    <name type="scientific">Geomonas limicola</name>
    <dbReference type="NCBI Taxonomy" id="2740186"/>
    <lineage>
        <taxon>Bacteria</taxon>
        <taxon>Pseudomonadati</taxon>
        <taxon>Thermodesulfobacteriota</taxon>
        <taxon>Desulfuromonadia</taxon>
        <taxon>Geobacterales</taxon>
        <taxon>Geobacteraceae</taxon>
        <taxon>Geomonas</taxon>
    </lineage>
</organism>
<protein>
    <recommendedName>
        <fullName evidence="3">GxxExxY protein</fullName>
    </recommendedName>
</protein>
<reference evidence="2" key="1">
    <citation type="submission" date="2020-06" db="EMBL/GenBank/DDBJ databases">
        <title>Draft genomic sequecing of Geomonas sp. Red745.</title>
        <authorList>
            <person name="Itoh H."/>
            <person name="Xu Z.X."/>
            <person name="Ushijima N."/>
            <person name="Masuda Y."/>
            <person name="Shiratori Y."/>
            <person name="Senoo K."/>
        </authorList>
    </citation>
    <scope>NUCLEOTIDE SEQUENCE [LARGE SCALE GENOMIC DNA]</scope>
    <source>
        <strain evidence="2">Red745</strain>
    </source>
</reference>
<evidence type="ECO:0000313" key="2">
    <source>
        <dbReference type="Proteomes" id="UP000587586"/>
    </source>
</evidence>
<evidence type="ECO:0000313" key="1">
    <source>
        <dbReference type="EMBL" id="GFO67455.1"/>
    </source>
</evidence>
<dbReference type="InterPro" id="IPR026350">
    <property type="entry name" value="GxxExxY"/>
</dbReference>
<gene>
    <name evidence="1" type="ORF">GMLC_10340</name>
</gene>
<dbReference type="EMBL" id="BLXZ01000002">
    <property type="protein sequence ID" value="GFO67455.1"/>
    <property type="molecule type" value="Genomic_DNA"/>
</dbReference>
<dbReference type="Pfam" id="PF13366">
    <property type="entry name" value="PDDEXK_3"/>
    <property type="match status" value="1"/>
</dbReference>
<accession>A0A6V8N4I6</accession>
<sequence>MLHEKVTEQILKCFYRVYNNLGFGFLEKVYENALCHELAKQGLRVNQQTGIPVYYEGIIVGDYVADILVENSIILELKAAEGIRNEHLAQLTNYLKATEKELGFVLNFGKKPEFKRMIFTNEVKSSLSRV</sequence>
<evidence type="ECO:0008006" key="3">
    <source>
        <dbReference type="Google" id="ProtNLM"/>
    </source>
</evidence>